<evidence type="ECO:0000259" key="3">
    <source>
        <dbReference type="PROSITE" id="PS50158"/>
    </source>
</evidence>
<keyword evidence="1" id="KW-0862">Zinc</keyword>
<dbReference type="OrthoDB" id="1300414at2759"/>
<comment type="caution">
    <text evidence="4">The sequence shown here is derived from an EMBL/GenBank/DDBJ whole genome shotgun (WGS) entry which is preliminary data.</text>
</comment>
<feature type="domain" description="CCHC-type" evidence="3">
    <location>
        <begin position="265"/>
        <end position="278"/>
    </location>
</feature>
<evidence type="ECO:0000256" key="1">
    <source>
        <dbReference type="PROSITE-ProRule" id="PRU00047"/>
    </source>
</evidence>
<dbReference type="InterPro" id="IPR032567">
    <property type="entry name" value="RTL1-rel"/>
</dbReference>
<dbReference type="Proteomes" id="UP000585474">
    <property type="component" value="Unassembled WGS sequence"/>
</dbReference>
<gene>
    <name evidence="4" type="ORF">Acr_07g0011030</name>
</gene>
<dbReference type="Pfam" id="PF03732">
    <property type="entry name" value="Retrotrans_gag"/>
    <property type="match status" value="1"/>
</dbReference>
<organism evidence="4 5">
    <name type="scientific">Actinidia rufa</name>
    <dbReference type="NCBI Taxonomy" id="165716"/>
    <lineage>
        <taxon>Eukaryota</taxon>
        <taxon>Viridiplantae</taxon>
        <taxon>Streptophyta</taxon>
        <taxon>Embryophyta</taxon>
        <taxon>Tracheophyta</taxon>
        <taxon>Spermatophyta</taxon>
        <taxon>Magnoliopsida</taxon>
        <taxon>eudicotyledons</taxon>
        <taxon>Gunneridae</taxon>
        <taxon>Pentapetalae</taxon>
        <taxon>asterids</taxon>
        <taxon>Ericales</taxon>
        <taxon>Actinidiaceae</taxon>
        <taxon>Actinidia</taxon>
    </lineage>
</organism>
<dbReference type="InterPro" id="IPR001878">
    <property type="entry name" value="Znf_CCHC"/>
</dbReference>
<evidence type="ECO:0000313" key="4">
    <source>
        <dbReference type="EMBL" id="GFY90907.1"/>
    </source>
</evidence>
<name>A0A7J0EZ45_9ERIC</name>
<dbReference type="InterPro" id="IPR005162">
    <property type="entry name" value="Retrotrans_gag_dom"/>
</dbReference>
<dbReference type="AlphaFoldDB" id="A0A7J0EZ45"/>
<dbReference type="InterPro" id="IPR036875">
    <property type="entry name" value="Znf_CCHC_sf"/>
</dbReference>
<dbReference type="PROSITE" id="PS50158">
    <property type="entry name" value="ZF_CCHC"/>
    <property type="match status" value="1"/>
</dbReference>
<sequence length="377" mass="41835">MLSSRVARCGTTARGGQNARRDRNERANDDELMAYMAQVPRANTSNRAMEVVREFCKLNPPMFDGVSSDPLVADHWLLEIHKLFDVIKDAVRMKLVACQLSGEANEWWKSVLATSKASRDMLREQFERLKQGTMTVSEYAMKFQALSHFALKLVSTKEKKCKKFIWGLDDSIQKFVMSGGHTNFVTVLKLARNLETSGVNKKNARSPTTTVSAPTSSFRGVFGNYGNQNRKRQGDPLQFSCNRSTFWAPTSSGFGGNASKPPMICHQCGQLGHIRIQCLNSKTLPPLLSRVQGAPGACFGCDGFGHTTRASHSFIAISFVLALGLETKEFNPPLFVNAPLGGRAPLDRVCQGCELVILDRRFEFNFIVLVIDLPGNY</sequence>
<protein>
    <recommendedName>
        <fullName evidence="3">CCHC-type domain-containing protein</fullName>
    </recommendedName>
</protein>
<keyword evidence="1" id="KW-0479">Metal-binding</keyword>
<keyword evidence="1" id="KW-0863">Zinc-finger</keyword>
<feature type="region of interest" description="Disordered" evidence="2">
    <location>
        <begin position="1"/>
        <end position="27"/>
    </location>
</feature>
<dbReference type="Gene3D" id="4.10.60.10">
    <property type="entry name" value="Zinc finger, CCHC-type"/>
    <property type="match status" value="1"/>
</dbReference>
<evidence type="ECO:0000313" key="5">
    <source>
        <dbReference type="Proteomes" id="UP000585474"/>
    </source>
</evidence>
<keyword evidence="5" id="KW-1185">Reference proteome</keyword>
<dbReference type="GO" id="GO:0008270">
    <property type="term" value="F:zinc ion binding"/>
    <property type="evidence" value="ECO:0007669"/>
    <property type="project" value="UniProtKB-KW"/>
</dbReference>
<accession>A0A7J0EZ45</accession>
<reference evidence="4 5" key="1">
    <citation type="submission" date="2019-07" db="EMBL/GenBank/DDBJ databases">
        <title>De Novo Assembly of kiwifruit Actinidia rufa.</title>
        <authorList>
            <person name="Sugita-Konishi S."/>
            <person name="Sato K."/>
            <person name="Mori E."/>
            <person name="Abe Y."/>
            <person name="Kisaki G."/>
            <person name="Hamano K."/>
            <person name="Suezawa K."/>
            <person name="Otani M."/>
            <person name="Fukuda T."/>
            <person name="Manabe T."/>
            <person name="Gomi K."/>
            <person name="Tabuchi M."/>
            <person name="Akimitsu K."/>
            <person name="Kataoka I."/>
        </authorList>
    </citation>
    <scope>NUCLEOTIDE SEQUENCE [LARGE SCALE GENOMIC DNA]</scope>
    <source>
        <strain evidence="5">cv. Fuchu</strain>
    </source>
</reference>
<dbReference type="PANTHER" id="PTHR15503">
    <property type="entry name" value="LDOC1 RELATED"/>
    <property type="match status" value="1"/>
</dbReference>
<evidence type="ECO:0000256" key="2">
    <source>
        <dbReference type="SAM" id="MobiDB-lite"/>
    </source>
</evidence>
<dbReference type="SUPFAM" id="SSF57756">
    <property type="entry name" value="Retrovirus zinc finger-like domains"/>
    <property type="match status" value="1"/>
</dbReference>
<dbReference type="Pfam" id="PF08284">
    <property type="entry name" value="RVP_2"/>
    <property type="match status" value="1"/>
</dbReference>
<dbReference type="EMBL" id="BJWL01000007">
    <property type="protein sequence ID" value="GFY90907.1"/>
    <property type="molecule type" value="Genomic_DNA"/>
</dbReference>
<dbReference type="PANTHER" id="PTHR15503:SF42">
    <property type="entry name" value="ZINC FINGER, CCHC-TYPE, RETROTRANSPOSON GAG DOMAIN, ASPARTIC PEPTIDASE DOMAIN PROTEIN-RELATED"/>
    <property type="match status" value="1"/>
</dbReference>
<dbReference type="GO" id="GO:0003676">
    <property type="term" value="F:nucleic acid binding"/>
    <property type="evidence" value="ECO:0007669"/>
    <property type="project" value="InterPro"/>
</dbReference>
<proteinExistence type="predicted"/>